<evidence type="ECO:0000313" key="3">
    <source>
        <dbReference type="Proteomes" id="UP000063699"/>
    </source>
</evidence>
<dbReference type="EMBL" id="CP012752">
    <property type="protein sequence ID" value="ALG10979.1"/>
    <property type="molecule type" value="Genomic_DNA"/>
</dbReference>
<dbReference type="KEGG" id="kphy:AOZ06_32485"/>
<dbReference type="InterPro" id="IPR002575">
    <property type="entry name" value="Aminoglycoside_PTrfase"/>
</dbReference>
<dbReference type="PANTHER" id="PTHR21310:SF42">
    <property type="entry name" value="BIFUNCTIONAL AAC_APH"/>
    <property type="match status" value="1"/>
</dbReference>
<feature type="domain" description="Aminoglycoside phosphotransferase" evidence="1">
    <location>
        <begin position="32"/>
        <end position="258"/>
    </location>
</feature>
<dbReference type="Gene3D" id="3.90.1200.10">
    <property type="match status" value="1"/>
</dbReference>
<dbReference type="InterPro" id="IPR051678">
    <property type="entry name" value="AGP_Transferase"/>
</dbReference>
<dbReference type="STRING" id="860235.AOZ06_32485"/>
<dbReference type="Pfam" id="PF01636">
    <property type="entry name" value="APH"/>
    <property type="match status" value="1"/>
</dbReference>
<reference evidence="2 3" key="1">
    <citation type="submission" date="2015-07" db="EMBL/GenBank/DDBJ databases">
        <title>Genome sequencing of Kibdelosporangium phytohabitans.</title>
        <authorList>
            <person name="Qin S."/>
            <person name="Xing K."/>
        </authorList>
    </citation>
    <scope>NUCLEOTIDE SEQUENCE [LARGE SCALE GENOMIC DNA]</scope>
    <source>
        <strain evidence="2 3">KLBMP1111</strain>
    </source>
</reference>
<dbReference type="PANTHER" id="PTHR21310">
    <property type="entry name" value="AMINOGLYCOSIDE PHOSPHOTRANSFERASE-RELATED-RELATED"/>
    <property type="match status" value="1"/>
</dbReference>
<dbReference type="AlphaFoldDB" id="A0A0N9I7T9"/>
<evidence type="ECO:0000313" key="2">
    <source>
        <dbReference type="EMBL" id="ALG10979.1"/>
    </source>
</evidence>
<dbReference type="InterPro" id="IPR011009">
    <property type="entry name" value="Kinase-like_dom_sf"/>
</dbReference>
<gene>
    <name evidence="2" type="ORF">AOZ06_32485</name>
</gene>
<dbReference type="Proteomes" id="UP000063699">
    <property type="component" value="Chromosome"/>
</dbReference>
<protein>
    <recommendedName>
        <fullName evidence="1">Aminoglycoside phosphotransferase domain-containing protein</fullName>
    </recommendedName>
</protein>
<dbReference type="SUPFAM" id="SSF56112">
    <property type="entry name" value="Protein kinase-like (PK-like)"/>
    <property type="match status" value="1"/>
</dbReference>
<dbReference type="CDD" id="cd05155">
    <property type="entry name" value="APH_ChoK_like_1"/>
    <property type="match status" value="1"/>
</dbReference>
<accession>A0A0N9I7T9</accession>
<organism evidence="2 3">
    <name type="scientific">Kibdelosporangium phytohabitans</name>
    <dbReference type="NCBI Taxonomy" id="860235"/>
    <lineage>
        <taxon>Bacteria</taxon>
        <taxon>Bacillati</taxon>
        <taxon>Actinomycetota</taxon>
        <taxon>Actinomycetes</taxon>
        <taxon>Pseudonocardiales</taxon>
        <taxon>Pseudonocardiaceae</taxon>
        <taxon>Kibdelosporangium</taxon>
    </lineage>
</organism>
<evidence type="ECO:0000259" key="1">
    <source>
        <dbReference type="Pfam" id="PF01636"/>
    </source>
</evidence>
<proteinExistence type="predicted"/>
<sequence length="304" mass="32057">MGSNVHRVSLAHRLIAGQFPQWAGLPVIPITPGGTDNDVVRLGDDMVVRLPRGKPAAAHIQKDLRWLGKLAPHLPLAIPVPLAHGSPSDEFPLPWAVYRWLPGHTATPGRLTEPVGAARALGSFVAALERIDASSGPAPTRATGRRGLPLAIRDADTRAAIGKLGAVLDVPAALAVWDEALAAPGWDAPGVWLHGDLHSGNLLAVDGRLSAVIDFGLLAVGDPAVDLMVAWTMFDEHARPAFRAATGLDEATWVRGRGWALSFAVLNLVHYLGTESPLVPLSLHALVQLDAAKARRSAANCAES</sequence>
<keyword evidence="3" id="KW-1185">Reference proteome</keyword>
<name>A0A0N9I7T9_9PSEU</name>
<dbReference type="Gene3D" id="3.30.200.20">
    <property type="entry name" value="Phosphorylase Kinase, domain 1"/>
    <property type="match status" value="1"/>
</dbReference>